<gene>
    <name evidence="1" type="ORF">TR99186</name>
</gene>
<organism evidence="1">
    <name type="scientific">Schistocephalus solidus</name>
    <name type="common">Tapeworm</name>
    <dbReference type="NCBI Taxonomy" id="70667"/>
    <lineage>
        <taxon>Eukaryota</taxon>
        <taxon>Metazoa</taxon>
        <taxon>Spiralia</taxon>
        <taxon>Lophotrochozoa</taxon>
        <taxon>Platyhelminthes</taxon>
        <taxon>Cestoda</taxon>
        <taxon>Eucestoda</taxon>
        <taxon>Diphyllobothriidea</taxon>
        <taxon>Diphyllobothriidae</taxon>
        <taxon>Schistocephalus</taxon>
    </lineage>
</organism>
<sequence>MIWLFLWRMLECHNCRLRQIYHALTAIELRRDENVLSCSPLRPRRHFHQLARLIKAVLRASDQQRKWASSKRRTSRHRQPLRPWICQGHGRDLFQYLFYADEDAYDSGKNRNVTRSQWAGTIFPKGQSEFYDKGRSIFEDDEGQSEICFSARVECKPISSVDMGPCLSQVTQLLESLNVDPFSKTDSESVVIQEANRRWFEAYASDPEPRRKASTKCVHFPNFSPVTSVHNLITYSCASRLQRADRTWEIDAMRRETPPPEHKTKTLLCDEIIEKGFADALPNKADVHVSLTPFEIFPQMFSYIPPISEPSCPTMTVNSSLSSPNTESKPGIDSSGLLPEVIACELTVSAAFPKRRRRRRKHRNRTANLKPSVSPILSDLPCISLDWPSCTNTFYSEQMRSLDSILSHEMCSFPLTASCCYTTPNLAKSQKYF</sequence>
<accession>A0A0X3NIH8</accession>
<proteinExistence type="predicted"/>
<reference evidence="1" key="1">
    <citation type="submission" date="2016-01" db="EMBL/GenBank/DDBJ databases">
        <title>Reference transcriptome for the parasite Schistocephalus solidus: insights into the molecular evolution of parasitism.</title>
        <authorList>
            <person name="Hebert F.O."/>
            <person name="Grambauer S."/>
            <person name="Barber I."/>
            <person name="Landry C.R."/>
            <person name="Aubin-Horth N."/>
        </authorList>
    </citation>
    <scope>NUCLEOTIDE SEQUENCE</scope>
</reference>
<name>A0A0X3NIH8_SCHSO</name>
<evidence type="ECO:0000313" key="1">
    <source>
        <dbReference type="EMBL" id="JAP39233.1"/>
    </source>
</evidence>
<protein>
    <submittedName>
        <fullName evidence="1">Uncharacterized protein</fullName>
    </submittedName>
</protein>
<dbReference type="EMBL" id="GEEE01023992">
    <property type="protein sequence ID" value="JAP39233.1"/>
    <property type="molecule type" value="Transcribed_RNA"/>
</dbReference>
<dbReference type="AlphaFoldDB" id="A0A0X3NIH8"/>